<keyword evidence="6" id="KW-0808">Transferase</keyword>
<protein>
    <recommendedName>
        <fullName evidence="4">glycogen phosphorylase</fullName>
        <ecNumber evidence="4">2.4.1.1</ecNumber>
    </recommendedName>
</protein>
<evidence type="ECO:0000256" key="3">
    <source>
        <dbReference type="ARBA" id="ARBA00006047"/>
    </source>
</evidence>
<comment type="cofactor">
    <cofactor evidence="2">
        <name>pyridoxal 5'-phosphate</name>
        <dbReference type="ChEBI" id="CHEBI:597326"/>
    </cofactor>
</comment>
<evidence type="ECO:0000256" key="4">
    <source>
        <dbReference type="ARBA" id="ARBA00012591"/>
    </source>
</evidence>
<dbReference type="PROSITE" id="PS00102">
    <property type="entry name" value="PHOSPHORYLASE"/>
    <property type="match status" value="1"/>
</dbReference>
<accession>A0A424YCA9</accession>
<evidence type="ECO:0000256" key="7">
    <source>
        <dbReference type="ARBA" id="ARBA00022898"/>
    </source>
</evidence>
<evidence type="ECO:0000256" key="2">
    <source>
        <dbReference type="ARBA" id="ARBA00001933"/>
    </source>
</evidence>
<gene>
    <name evidence="10" type="primary">glgP</name>
    <name evidence="10" type="ORF">D5R97_08220</name>
</gene>
<evidence type="ECO:0000256" key="1">
    <source>
        <dbReference type="ARBA" id="ARBA00001275"/>
    </source>
</evidence>
<organism evidence="10 11">
    <name type="scientific">Candidatus Syntrophonatronum acetioxidans</name>
    <dbReference type="NCBI Taxonomy" id="1795816"/>
    <lineage>
        <taxon>Bacteria</taxon>
        <taxon>Bacillati</taxon>
        <taxon>Bacillota</taxon>
        <taxon>Clostridia</taxon>
        <taxon>Eubacteriales</taxon>
        <taxon>Syntrophomonadaceae</taxon>
        <taxon>Candidatus Syntrophonatronum</taxon>
    </lineage>
</organism>
<keyword evidence="5" id="KW-0328">Glycosyltransferase</keyword>
<keyword evidence="7" id="KW-0663">Pyridoxal phosphate</keyword>
<dbReference type="GO" id="GO:0008184">
    <property type="term" value="F:glycogen phosphorylase activity"/>
    <property type="evidence" value="ECO:0007669"/>
    <property type="project" value="InterPro"/>
</dbReference>
<dbReference type="Gene3D" id="3.40.50.2000">
    <property type="entry name" value="Glycogen Phosphorylase B"/>
    <property type="match status" value="3"/>
</dbReference>
<dbReference type="Pfam" id="PF00343">
    <property type="entry name" value="Phosphorylase"/>
    <property type="match status" value="1"/>
</dbReference>
<comment type="catalytic activity">
    <reaction evidence="1">
        <text>[(1-&gt;4)-alpha-D-glucosyl](n) + phosphate = [(1-&gt;4)-alpha-D-glucosyl](n-1) + alpha-D-glucose 1-phosphate</text>
        <dbReference type="Rhea" id="RHEA:41732"/>
        <dbReference type="Rhea" id="RHEA-COMP:9584"/>
        <dbReference type="Rhea" id="RHEA-COMP:9586"/>
        <dbReference type="ChEBI" id="CHEBI:15444"/>
        <dbReference type="ChEBI" id="CHEBI:43474"/>
        <dbReference type="ChEBI" id="CHEBI:58601"/>
        <dbReference type="EC" id="2.4.1.1"/>
    </reaction>
</comment>
<dbReference type="EMBL" id="QZAA01000215">
    <property type="protein sequence ID" value="RQD74176.1"/>
    <property type="molecule type" value="Genomic_DNA"/>
</dbReference>
<dbReference type="InterPro" id="IPR052182">
    <property type="entry name" value="Glycogen/Maltodextrin_Phosph"/>
</dbReference>
<dbReference type="GO" id="GO:0030170">
    <property type="term" value="F:pyridoxal phosphate binding"/>
    <property type="evidence" value="ECO:0007669"/>
    <property type="project" value="InterPro"/>
</dbReference>
<evidence type="ECO:0000256" key="8">
    <source>
        <dbReference type="ARBA" id="ARBA00023277"/>
    </source>
</evidence>
<evidence type="ECO:0000313" key="10">
    <source>
        <dbReference type="EMBL" id="RQD74176.1"/>
    </source>
</evidence>
<keyword evidence="8" id="KW-0119">Carbohydrate metabolism</keyword>
<dbReference type="GO" id="GO:0005975">
    <property type="term" value="P:carbohydrate metabolic process"/>
    <property type="evidence" value="ECO:0007669"/>
    <property type="project" value="InterPro"/>
</dbReference>
<evidence type="ECO:0000313" key="11">
    <source>
        <dbReference type="Proteomes" id="UP000285138"/>
    </source>
</evidence>
<dbReference type="EC" id="2.4.1.1" evidence="4"/>
<comment type="similarity">
    <text evidence="3">Belongs to the glycogen phosphorylase family.</text>
</comment>
<sequence length="549" mass="62547">MKNSHLPRVAYFCMEYGLHEDLPIYSGGLGILAGDHIKCAGENNLPLTAIGILWKQGYTTQLIDEHGRPYDVFTDINADFLKDTGVKVKVEIENVDVWCKVWLLDKYGNAPLYLLDTDLPENNDKRHITRRLYCGSIQERIAQEIILGVGGVRALRALGIEVDVYHFNEGHAILGAIEMIKEKMDNGLSFEEAWENTRREVVFTTHTPVSAGNGSYNHRDLSQVGAYNGFNYEEMSRLGGDPFNITVAGLRLSRKANGVSKTHSQTAQRMWDHVENSSPILDITNGVHRNTWQDSRIREAFERGEDLWAPHQEAKKELIDEIYKRNQVNLDINALTIGFARRVTSYKRCDLIFRNVHELDPLLKSGRMQLIFSGKVHPQDEEGKSLVPRIIDMCRKYPESVVFLENYDMKLGKILTRGCDVWLNTPRRPLEASGTSGMKAAMNGVLNKSILDGWWPEACQHGINGWQIGDGYEGCNQDEHDLNSLLHVLKNEVVPTYYNQRTCWIEMMKNSIATSVEQFSAKRMLEDYYTRLYSMDESLQERATAHTQG</sequence>
<evidence type="ECO:0000256" key="5">
    <source>
        <dbReference type="ARBA" id="ARBA00022676"/>
    </source>
</evidence>
<dbReference type="AlphaFoldDB" id="A0A424YCA9"/>
<name>A0A424YCA9_9FIRM</name>
<comment type="function">
    <text evidence="9">Phosphorylase is an important allosteric enzyme in carbohydrate metabolism. Enzymes from different sources differ in their regulatory mechanisms and in their natural substrates. However, all known phosphorylases share catalytic and structural properties.</text>
</comment>
<dbReference type="Proteomes" id="UP000285138">
    <property type="component" value="Unassembled WGS sequence"/>
</dbReference>
<dbReference type="PANTHER" id="PTHR42655:SF1">
    <property type="entry name" value="GLYCOGEN PHOSPHORYLASE"/>
    <property type="match status" value="1"/>
</dbReference>
<evidence type="ECO:0000256" key="6">
    <source>
        <dbReference type="ARBA" id="ARBA00022679"/>
    </source>
</evidence>
<comment type="caution">
    <text evidence="10">The sequence shown here is derived from an EMBL/GenBank/DDBJ whole genome shotgun (WGS) entry which is preliminary data.</text>
</comment>
<dbReference type="InterPro" id="IPR035090">
    <property type="entry name" value="Pyridoxal_P_attach_site"/>
</dbReference>
<dbReference type="NCBIfam" id="TIGR02094">
    <property type="entry name" value="more_P_ylases"/>
    <property type="match status" value="1"/>
</dbReference>
<proteinExistence type="inferred from homology"/>
<dbReference type="InterPro" id="IPR011834">
    <property type="entry name" value="Agluc_phsphrylas"/>
</dbReference>
<dbReference type="SUPFAM" id="SSF53756">
    <property type="entry name" value="UDP-Glycosyltransferase/glycogen phosphorylase"/>
    <property type="match status" value="1"/>
</dbReference>
<evidence type="ECO:0000256" key="9">
    <source>
        <dbReference type="ARBA" id="ARBA00025174"/>
    </source>
</evidence>
<dbReference type="InterPro" id="IPR000811">
    <property type="entry name" value="Glyco_trans_35"/>
</dbReference>
<dbReference type="PANTHER" id="PTHR42655">
    <property type="entry name" value="GLYCOGEN PHOSPHORYLASE"/>
    <property type="match status" value="1"/>
</dbReference>
<reference evidence="10 11" key="1">
    <citation type="submission" date="2018-08" db="EMBL/GenBank/DDBJ databases">
        <title>The metabolism and importance of syntrophic acetate oxidation coupled to methane or sulfide production in haloalkaline environments.</title>
        <authorList>
            <person name="Timmers P.H.A."/>
            <person name="Vavourakis C.D."/>
            <person name="Sorokin D.Y."/>
            <person name="Sinninghe Damste J.S."/>
            <person name="Muyzer G."/>
            <person name="Stams A.J.M."/>
            <person name="Plugge C.M."/>
        </authorList>
    </citation>
    <scope>NUCLEOTIDE SEQUENCE [LARGE SCALE GENOMIC DNA]</scope>
    <source>
        <strain evidence="10">MSAO_Bac1</strain>
    </source>
</reference>